<dbReference type="SUPFAM" id="SSF88659">
    <property type="entry name" value="Sigma3 and sigma4 domains of RNA polymerase sigma factors"/>
    <property type="match status" value="1"/>
</dbReference>
<dbReference type="GO" id="GO:0003677">
    <property type="term" value="F:DNA binding"/>
    <property type="evidence" value="ECO:0007669"/>
    <property type="project" value="UniProtKB-KW"/>
</dbReference>
<dbReference type="Proteomes" id="UP000319817">
    <property type="component" value="Chromosome"/>
</dbReference>
<dbReference type="PANTHER" id="PTHR43133">
    <property type="entry name" value="RNA POLYMERASE ECF-TYPE SIGMA FACTO"/>
    <property type="match status" value="1"/>
</dbReference>
<dbReference type="EMBL" id="CP036526">
    <property type="protein sequence ID" value="QDT13341.1"/>
    <property type="molecule type" value="Genomic_DNA"/>
</dbReference>
<dbReference type="InterPro" id="IPR013249">
    <property type="entry name" value="RNA_pol_sigma70_r4_t2"/>
</dbReference>
<dbReference type="OrthoDB" id="9782703at2"/>
<dbReference type="AlphaFoldDB" id="A0A517P1U1"/>
<dbReference type="InterPro" id="IPR039425">
    <property type="entry name" value="RNA_pol_sigma-70-like"/>
</dbReference>
<evidence type="ECO:0000256" key="2">
    <source>
        <dbReference type="ARBA" id="ARBA00023015"/>
    </source>
</evidence>
<gene>
    <name evidence="8" type="primary">ylaC</name>
    <name evidence="8" type="ORF">K239x_53590</name>
</gene>
<dbReference type="GO" id="GO:0016987">
    <property type="term" value="F:sigma factor activity"/>
    <property type="evidence" value="ECO:0007669"/>
    <property type="project" value="UniProtKB-KW"/>
</dbReference>
<evidence type="ECO:0000259" key="6">
    <source>
        <dbReference type="Pfam" id="PF04542"/>
    </source>
</evidence>
<dbReference type="RefSeq" id="WP_145421088.1">
    <property type="nucleotide sequence ID" value="NZ_CP036526.1"/>
</dbReference>
<dbReference type="InterPro" id="IPR014284">
    <property type="entry name" value="RNA_pol_sigma-70_dom"/>
</dbReference>
<keyword evidence="4" id="KW-0238">DNA-binding</keyword>
<dbReference type="Pfam" id="PF08281">
    <property type="entry name" value="Sigma70_r4_2"/>
    <property type="match status" value="1"/>
</dbReference>
<dbReference type="NCBIfam" id="TIGR02937">
    <property type="entry name" value="sigma70-ECF"/>
    <property type="match status" value="1"/>
</dbReference>
<dbReference type="InterPro" id="IPR013325">
    <property type="entry name" value="RNA_pol_sigma_r2"/>
</dbReference>
<dbReference type="GO" id="GO:0006352">
    <property type="term" value="P:DNA-templated transcription initiation"/>
    <property type="evidence" value="ECO:0007669"/>
    <property type="project" value="InterPro"/>
</dbReference>
<name>A0A517P1U1_9BACT</name>
<dbReference type="InterPro" id="IPR036388">
    <property type="entry name" value="WH-like_DNA-bd_sf"/>
</dbReference>
<evidence type="ECO:0000313" key="8">
    <source>
        <dbReference type="EMBL" id="QDT13341.1"/>
    </source>
</evidence>
<keyword evidence="3" id="KW-0731">Sigma factor</keyword>
<dbReference type="Pfam" id="PF04542">
    <property type="entry name" value="Sigma70_r2"/>
    <property type="match status" value="1"/>
</dbReference>
<dbReference type="Gene3D" id="1.10.10.10">
    <property type="entry name" value="Winged helix-like DNA-binding domain superfamily/Winged helix DNA-binding domain"/>
    <property type="match status" value="1"/>
</dbReference>
<evidence type="ECO:0000256" key="4">
    <source>
        <dbReference type="ARBA" id="ARBA00023125"/>
    </source>
</evidence>
<evidence type="ECO:0000313" key="9">
    <source>
        <dbReference type="Proteomes" id="UP000319817"/>
    </source>
</evidence>
<keyword evidence="9" id="KW-1185">Reference proteome</keyword>
<dbReference type="SUPFAM" id="SSF88946">
    <property type="entry name" value="Sigma2 domain of RNA polymerase sigma factors"/>
    <property type="match status" value="1"/>
</dbReference>
<evidence type="ECO:0000259" key="7">
    <source>
        <dbReference type="Pfam" id="PF08281"/>
    </source>
</evidence>
<evidence type="ECO:0000256" key="1">
    <source>
        <dbReference type="ARBA" id="ARBA00010641"/>
    </source>
</evidence>
<dbReference type="PANTHER" id="PTHR43133:SF8">
    <property type="entry name" value="RNA POLYMERASE SIGMA FACTOR HI_1459-RELATED"/>
    <property type="match status" value="1"/>
</dbReference>
<dbReference type="CDD" id="cd06171">
    <property type="entry name" value="Sigma70_r4"/>
    <property type="match status" value="1"/>
</dbReference>
<accession>A0A517P1U1</accession>
<feature type="domain" description="RNA polymerase sigma factor 70 region 4 type 2" evidence="7">
    <location>
        <begin position="132"/>
        <end position="180"/>
    </location>
</feature>
<sequence length="189" mass="21224">MNNPPPNSEALSEDACDSADAGQRLVSVFDDARGEILGTLFYLVGNMEEARDVLQETFLKCWRNRQQIQTVDNLKAWIFRIALNTGRDARKTAWNRRRESFAENFAEEAIMVSTADGPDAGLMKDEELQTLQIAVSQLRPEEQSVFLLRQNGDLTYEQIAQATSLPIGTVKTRMRTAIRTLRQSVGGQS</sequence>
<proteinExistence type="inferred from homology"/>
<dbReference type="InterPro" id="IPR013324">
    <property type="entry name" value="RNA_pol_sigma_r3/r4-like"/>
</dbReference>
<dbReference type="InterPro" id="IPR007627">
    <property type="entry name" value="RNA_pol_sigma70_r2"/>
</dbReference>
<keyword evidence="2" id="KW-0805">Transcription regulation</keyword>
<organism evidence="8 9">
    <name type="scientific">Stieleria marina</name>
    <dbReference type="NCBI Taxonomy" id="1930275"/>
    <lineage>
        <taxon>Bacteria</taxon>
        <taxon>Pseudomonadati</taxon>
        <taxon>Planctomycetota</taxon>
        <taxon>Planctomycetia</taxon>
        <taxon>Pirellulales</taxon>
        <taxon>Pirellulaceae</taxon>
        <taxon>Stieleria</taxon>
    </lineage>
</organism>
<evidence type="ECO:0000256" key="5">
    <source>
        <dbReference type="ARBA" id="ARBA00023163"/>
    </source>
</evidence>
<reference evidence="8 9" key="1">
    <citation type="submission" date="2019-02" db="EMBL/GenBank/DDBJ databases">
        <title>Deep-cultivation of Planctomycetes and their phenomic and genomic characterization uncovers novel biology.</title>
        <authorList>
            <person name="Wiegand S."/>
            <person name="Jogler M."/>
            <person name="Boedeker C."/>
            <person name="Pinto D."/>
            <person name="Vollmers J."/>
            <person name="Rivas-Marin E."/>
            <person name="Kohn T."/>
            <person name="Peeters S.H."/>
            <person name="Heuer A."/>
            <person name="Rast P."/>
            <person name="Oberbeckmann S."/>
            <person name="Bunk B."/>
            <person name="Jeske O."/>
            <person name="Meyerdierks A."/>
            <person name="Storesund J.E."/>
            <person name="Kallscheuer N."/>
            <person name="Luecker S."/>
            <person name="Lage O.M."/>
            <person name="Pohl T."/>
            <person name="Merkel B.J."/>
            <person name="Hornburger P."/>
            <person name="Mueller R.-W."/>
            <person name="Bruemmer F."/>
            <person name="Labrenz M."/>
            <person name="Spormann A.M."/>
            <person name="Op den Camp H."/>
            <person name="Overmann J."/>
            <person name="Amann R."/>
            <person name="Jetten M.S.M."/>
            <person name="Mascher T."/>
            <person name="Medema M.H."/>
            <person name="Devos D.P."/>
            <person name="Kaster A.-K."/>
            <person name="Ovreas L."/>
            <person name="Rohde M."/>
            <person name="Galperin M.Y."/>
            <person name="Jogler C."/>
        </authorList>
    </citation>
    <scope>NUCLEOTIDE SEQUENCE [LARGE SCALE GENOMIC DNA]</scope>
    <source>
        <strain evidence="8 9">K23_9</strain>
    </source>
</reference>
<protein>
    <submittedName>
        <fullName evidence="8">RNA polymerase sigma factor YlaC</fullName>
    </submittedName>
</protein>
<evidence type="ECO:0000256" key="3">
    <source>
        <dbReference type="ARBA" id="ARBA00023082"/>
    </source>
</evidence>
<dbReference type="Gene3D" id="1.10.1740.10">
    <property type="match status" value="1"/>
</dbReference>
<keyword evidence="5" id="KW-0804">Transcription</keyword>
<comment type="similarity">
    <text evidence="1">Belongs to the sigma-70 factor family. ECF subfamily.</text>
</comment>
<feature type="domain" description="RNA polymerase sigma-70 region 2" evidence="6">
    <location>
        <begin position="33"/>
        <end position="94"/>
    </location>
</feature>